<comment type="caution">
    <text evidence="1">The sequence shown here is derived from an EMBL/GenBank/DDBJ whole genome shotgun (WGS) entry which is preliminary data.</text>
</comment>
<organism evidence="1 2">
    <name type="scientific">Trifolium pratense</name>
    <name type="common">Red clover</name>
    <dbReference type="NCBI Taxonomy" id="57577"/>
    <lineage>
        <taxon>Eukaryota</taxon>
        <taxon>Viridiplantae</taxon>
        <taxon>Streptophyta</taxon>
        <taxon>Embryophyta</taxon>
        <taxon>Tracheophyta</taxon>
        <taxon>Spermatophyta</taxon>
        <taxon>Magnoliopsida</taxon>
        <taxon>eudicotyledons</taxon>
        <taxon>Gunneridae</taxon>
        <taxon>Pentapetalae</taxon>
        <taxon>rosids</taxon>
        <taxon>fabids</taxon>
        <taxon>Fabales</taxon>
        <taxon>Fabaceae</taxon>
        <taxon>Papilionoideae</taxon>
        <taxon>50 kb inversion clade</taxon>
        <taxon>NPAAA clade</taxon>
        <taxon>Hologalegina</taxon>
        <taxon>IRL clade</taxon>
        <taxon>Trifolieae</taxon>
        <taxon>Trifolium</taxon>
    </lineage>
</organism>
<proteinExistence type="predicted"/>
<evidence type="ECO:0000313" key="1">
    <source>
        <dbReference type="EMBL" id="CAJ2645267.1"/>
    </source>
</evidence>
<gene>
    <name evidence="1" type="ORF">MILVUS5_LOCUS14189</name>
</gene>
<dbReference type="EMBL" id="CASHSV030000066">
    <property type="protein sequence ID" value="CAJ2645267.1"/>
    <property type="molecule type" value="Genomic_DNA"/>
</dbReference>
<sequence>MLVKALLFYDLSVVSLIQHLRSYKNMETLIYRWHWLEIKLIFSRSGQWLFRMALTMQRRMEDFFIETSAKTADTINELFEALHRNDTIDKFQQISEKFEAALSEILYNKLEISEEVQEQIELVHAQFKRAKYQT</sequence>
<dbReference type="Proteomes" id="UP001177021">
    <property type="component" value="Unassembled WGS sequence"/>
</dbReference>
<name>A0ACB0JP32_TRIPR</name>
<evidence type="ECO:0000313" key="2">
    <source>
        <dbReference type="Proteomes" id="UP001177021"/>
    </source>
</evidence>
<keyword evidence="2" id="KW-1185">Reference proteome</keyword>
<accession>A0ACB0JP32</accession>
<protein>
    <submittedName>
        <fullName evidence="1">Uncharacterized protein</fullName>
    </submittedName>
</protein>
<reference evidence="1" key="1">
    <citation type="submission" date="2023-10" db="EMBL/GenBank/DDBJ databases">
        <authorList>
            <person name="Rodriguez Cubillos JULIANA M."/>
            <person name="De Vega J."/>
        </authorList>
    </citation>
    <scope>NUCLEOTIDE SEQUENCE</scope>
</reference>